<dbReference type="InterPro" id="IPR017969">
    <property type="entry name" value="Heavy-metal-associated_CS"/>
</dbReference>
<dbReference type="Pfam" id="PF00403">
    <property type="entry name" value="HMA"/>
    <property type="match status" value="1"/>
</dbReference>
<keyword evidence="4" id="KW-1185">Reference proteome</keyword>
<dbReference type="FunFam" id="3.30.70.100:FF:000001">
    <property type="entry name" value="ATPase copper transporting beta"/>
    <property type="match status" value="1"/>
</dbReference>
<organism evidence="3 4">
    <name type="scientific">Chlorella ohadii</name>
    <dbReference type="NCBI Taxonomy" id="2649997"/>
    <lineage>
        <taxon>Eukaryota</taxon>
        <taxon>Viridiplantae</taxon>
        <taxon>Chlorophyta</taxon>
        <taxon>core chlorophytes</taxon>
        <taxon>Trebouxiophyceae</taxon>
        <taxon>Chlorellales</taxon>
        <taxon>Chlorellaceae</taxon>
        <taxon>Chlorella clade</taxon>
        <taxon>Chlorella</taxon>
    </lineage>
</organism>
<dbReference type="GO" id="GO:0046872">
    <property type="term" value="F:metal ion binding"/>
    <property type="evidence" value="ECO:0007669"/>
    <property type="project" value="UniProtKB-KW"/>
</dbReference>
<comment type="caution">
    <text evidence="3">The sequence shown here is derived from an EMBL/GenBank/DDBJ whole genome shotgun (WGS) entry which is preliminary data.</text>
</comment>
<dbReference type="SUPFAM" id="SSF55008">
    <property type="entry name" value="HMA, heavy metal-associated domain"/>
    <property type="match status" value="1"/>
</dbReference>
<sequence length="147" mass="14524">MATAARALRLLGASLHRRPTAAAAFTSAAAASRCSGSAVLRTASGGRLAQSVQRLGALHGAAVVCSAAGADGVLEVQLKVDGMVCEGCSSRVQEVLEKMAGVKKAHVDLEKGVATVSVDAGAQDAAAAAATLVKAVQELGFDAAPQA</sequence>
<accession>A0AAD5E1K1</accession>
<dbReference type="Proteomes" id="UP001205105">
    <property type="component" value="Unassembled WGS sequence"/>
</dbReference>
<keyword evidence="1" id="KW-0479">Metal-binding</keyword>
<dbReference type="PROSITE" id="PS50846">
    <property type="entry name" value="HMA_2"/>
    <property type="match status" value="1"/>
</dbReference>
<gene>
    <name evidence="3" type="ORF">COHA_000110</name>
</gene>
<dbReference type="InterPro" id="IPR036163">
    <property type="entry name" value="HMA_dom_sf"/>
</dbReference>
<dbReference type="PROSITE" id="PS01047">
    <property type="entry name" value="HMA_1"/>
    <property type="match status" value="1"/>
</dbReference>
<evidence type="ECO:0000259" key="2">
    <source>
        <dbReference type="PROSITE" id="PS50846"/>
    </source>
</evidence>
<dbReference type="EMBL" id="JADXDR010000003">
    <property type="protein sequence ID" value="KAI7846399.1"/>
    <property type="molecule type" value="Genomic_DNA"/>
</dbReference>
<protein>
    <recommendedName>
        <fullName evidence="2">HMA domain-containing protein</fullName>
    </recommendedName>
</protein>
<evidence type="ECO:0000313" key="3">
    <source>
        <dbReference type="EMBL" id="KAI7846399.1"/>
    </source>
</evidence>
<evidence type="ECO:0000256" key="1">
    <source>
        <dbReference type="ARBA" id="ARBA00022723"/>
    </source>
</evidence>
<name>A0AAD5E1K1_9CHLO</name>
<dbReference type="AlphaFoldDB" id="A0AAD5E1K1"/>
<proteinExistence type="predicted"/>
<dbReference type="InterPro" id="IPR006121">
    <property type="entry name" value="HMA_dom"/>
</dbReference>
<evidence type="ECO:0000313" key="4">
    <source>
        <dbReference type="Proteomes" id="UP001205105"/>
    </source>
</evidence>
<feature type="domain" description="HMA" evidence="2">
    <location>
        <begin position="74"/>
        <end position="144"/>
    </location>
</feature>
<dbReference type="CDD" id="cd00371">
    <property type="entry name" value="HMA"/>
    <property type="match status" value="1"/>
</dbReference>
<dbReference type="Gene3D" id="3.30.70.100">
    <property type="match status" value="1"/>
</dbReference>
<reference evidence="3" key="1">
    <citation type="submission" date="2020-11" db="EMBL/GenBank/DDBJ databases">
        <title>Chlorella ohadii genome sequencing and assembly.</title>
        <authorList>
            <person name="Murik O."/>
            <person name="Treves H."/>
            <person name="Kedem I."/>
            <person name="Shotland Y."/>
            <person name="Kaplan A."/>
        </authorList>
    </citation>
    <scope>NUCLEOTIDE SEQUENCE</scope>
    <source>
        <strain evidence="3">1</strain>
    </source>
</reference>